<dbReference type="STRING" id="391616.OA238_c39250"/>
<dbReference type="eggNOG" id="COG3709">
    <property type="taxonomic scope" value="Bacteria"/>
</dbReference>
<evidence type="ECO:0000256" key="2">
    <source>
        <dbReference type="ARBA" id="ARBA00005069"/>
    </source>
</evidence>
<reference evidence="8 9" key="1">
    <citation type="journal article" date="2013" name="PLoS ONE">
        <title>Poles Apart: Arctic and Antarctic Octadecabacter strains Share High Genome Plasticity and a New Type of Xanthorhodopsin.</title>
        <authorList>
            <person name="Vollmers J."/>
            <person name="Voget S."/>
            <person name="Dietrich S."/>
            <person name="Gollnow K."/>
            <person name="Smits M."/>
            <person name="Meyer K."/>
            <person name="Brinkhoff T."/>
            <person name="Simon M."/>
            <person name="Daniel R."/>
        </authorList>
    </citation>
    <scope>NUCLEOTIDE SEQUENCE [LARGE SCALE GENOMIC DNA]</scope>
    <source>
        <strain evidence="8 9">238</strain>
    </source>
</reference>
<dbReference type="EC" id="2.7.4.23" evidence="6"/>
<evidence type="ECO:0000256" key="1">
    <source>
        <dbReference type="ARBA" id="ARBA00000373"/>
    </source>
</evidence>
<accession>M9RMM1</accession>
<sequence length="180" mass="19552">MRGRFIAVIGPSGVGKDSVMEALAASDPRFTLARRVITRPSDAGGEAFEGVNEAEFHRRADAEDFALHWPAHGLHYGIPRSVDEVLAQGNDVLANLSRAVLADAMTRFERFEVINLTASRGVLAARLAARGRETPDQISARLDRVALPLPAGLCVHAIDNSCTLEQTVQDIRARLYPVRA</sequence>
<evidence type="ECO:0000256" key="5">
    <source>
        <dbReference type="ARBA" id="ARBA00022840"/>
    </source>
</evidence>
<dbReference type="UniPathway" id="UPA00087">
    <property type="reaction ID" value="UER00175"/>
</dbReference>
<dbReference type="OrthoDB" id="341217at2"/>
<comment type="function">
    <text evidence="6">Catalyzes the phosphorylation of ribose 1,5-bisphosphate to 5-phospho-D-ribosyl alpha-1-diphosphate (PRPP).</text>
</comment>
<dbReference type="InterPro" id="IPR027417">
    <property type="entry name" value="P-loop_NTPase"/>
</dbReference>
<evidence type="ECO:0000256" key="4">
    <source>
        <dbReference type="ARBA" id="ARBA00022741"/>
    </source>
</evidence>
<feature type="binding site" evidence="6">
    <location>
        <begin position="10"/>
        <end position="17"/>
    </location>
    <ligand>
        <name>ATP</name>
        <dbReference type="ChEBI" id="CHEBI:30616"/>
    </ligand>
</feature>
<dbReference type="PANTHER" id="PTHR23117:SF8">
    <property type="entry name" value="RIBOSE 1,5-BISPHOSPHATE PHOSPHOKINASE PHNN"/>
    <property type="match status" value="1"/>
</dbReference>
<dbReference type="AlphaFoldDB" id="M9RMM1"/>
<keyword evidence="9" id="KW-1185">Reference proteome</keyword>
<dbReference type="InterPro" id="IPR012699">
    <property type="entry name" value="PhnN"/>
</dbReference>
<dbReference type="Proteomes" id="UP000004688">
    <property type="component" value="Chromosome"/>
</dbReference>
<dbReference type="HAMAP" id="MF_00836">
    <property type="entry name" value="PhnN"/>
    <property type="match status" value="1"/>
</dbReference>
<dbReference type="InterPro" id="IPR008145">
    <property type="entry name" value="GK/Ca_channel_bsu"/>
</dbReference>
<feature type="domain" description="Guanylate kinase/L-type calcium channel beta subunit" evidence="7">
    <location>
        <begin position="2"/>
        <end position="179"/>
    </location>
</feature>
<keyword evidence="4 6" id="KW-0547">Nucleotide-binding</keyword>
<comment type="catalytic activity">
    <reaction evidence="1 6">
        <text>alpha-D-ribose 1,5-bisphosphate + ATP = 5-phospho-alpha-D-ribose 1-diphosphate + ADP</text>
        <dbReference type="Rhea" id="RHEA:20109"/>
        <dbReference type="ChEBI" id="CHEBI:30616"/>
        <dbReference type="ChEBI" id="CHEBI:58017"/>
        <dbReference type="ChEBI" id="CHEBI:68688"/>
        <dbReference type="ChEBI" id="CHEBI:456216"/>
        <dbReference type="EC" id="2.7.4.23"/>
    </reaction>
</comment>
<keyword evidence="5 6" id="KW-0067">ATP-binding</keyword>
<dbReference type="PANTHER" id="PTHR23117">
    <property type="entry name" value="GUANYLATE KINASE-RELATED"/>
    <property type="match status" value="1"/>
</dbReference>
<evidence type="ECO:0000313" key="8">
    <source>
        <dbReference type="EMBL" id="AGI73864.1"/>
    </source>
</evidence>
<dbReference type="Gene3D" id="3.40.50.300">
    <property type="entry name" value="P-loop containing nucleotide triphosphate hydrolases"/>
    <property type="match status" value="1"/>
</dbReference>
<evidence type="ECO:0000256" key="3">
    <source>
        <dbReference type="ARBA" id="ARBA00022679"/>
    </source>
</evidence>
<dbReference type="GO" id="GO:0006015">
    <property type="term" value="P:5-phosphoribose 1-diphosphate biosynthetic process"/>
    <property type="evidence" value="ECO:0007669"/>
    <property type="project" value="UniProtKB-UniRule"/>
</dbReference>
<dbReference type="HOGENOM" id="CLU_102477_0_0_5"/>
<comment type="pathway">
    <text evidence="2 6">Metabolic intermediate biosynthesis; 5-phospho-alpha-D-ribose 1-diphosphate biosynthesis; 5-phospho-alpha-D-ribose 1-diphosphate from D-ribose 5-phosphate (route II): step 3/3.</text>
</comment>
<dbReference type="EMBL" id="CP003742">
    <property type="protein sequence ID" value="AGI73864.1"/>
    <property type="molecule type" value="Genomic_DNA"/>
</dbReference>
<comment type="similarity">
    <text evidence="6">Belongs to the ribose 1,5-bisphosphokinase family.</text>
</comment>
<dbReference type="KEGG" id="oar:OA238_c39250"/>
<evidence type="ECO:0000313" key="9">
    <source>
        <dbReference type="Proteomes" id="UP000004688"/>
    </source>
</evidence>
<name>M9RMM1_9RHOB</name>
<dbReference type="NCBIfam" id="TIGR02322">
    <property type="entry name" value="phosphon_PhnN"/>
    <property type="match status" value="1"/>
</dbReference>
<dbReference type="GO" id="GO:0005829">
    <property type="term" value="C:cytosol"/>
    <property type="evidence" value="ECO:0007669"/>
    <property type="project" value="TreeGrafter"/>
</dbReference>
<dbReference type="GO" id="GO:0005524">
    <property type="term" value="F:ATP binding"/>
    <property type="evidence" value="ECO:0007669"/>
    <property type="project" value="UniProtKB-KW"/>
</dbReference>
<gene>
    <name evidence="6 8" type="primary">phnN</name>
    <name evidence="8" type="ORF">OA238_c39250</name>
</gene>
<dbReference type="SMART" id="SM00072">
    <property type="entry name" value="GuKc"/>
    <property type="match status" value="1"/>
</dbReference>
<protein>
    <recommendedName>
        <fullName evidence="6">Ribose 1,5-bisphosphate phosphokinase PhnN</fullName>
        <ecNumber evidence="6">2.7.4.23</ecNumber>
    </recommendedName>
    <alternativeName>
        <fullName evidence="6">Ribose 1,5-bisphosphokinase</fullName>
    </alternativeName>
</protein>
<organism evidence="8 9">
    <name type="scientific">Octadecabacter arcticus 238</name>
    <dbReference type="NCBI Taxonomy" id="391616"/>
    <lineage>
        <taxon>Bacteria</taxon>
        <taxon>Pseudomonadati</taxon>
        <taxon>Pseudomonadota</taxon>
        <taxon>Alphaproteobacteria</taxon>
        <taxon>Rhodobacterales</taxon>
        <taxon>Roseobacteraceae</taxon>
        <taxon>Octadecabacter</taxon>
    </lineage>
</organism>
<keyword evidence="3 6" id="KW-0808">Transferase</keyword>
<evidence type="ECO:0000256" key="6">
    <source>
        <dbReference type="HAMAP-Rule" id="MF_00836"/>
    </source>
</evidence>
<evidence type="ECO:0000259" key="7">
    <source>
        <dbReference type="SMART" id="SM00072"/>
    </source>
</evidence>
<proteinExistence type="inferred from homology"/>
<dbReference type="GO" id="GO:0019634">
    <property type="term" value="P:organic phosphonate metabolic process"/>
    <property type="evidence" value="ECO:0007669"/>
    <property type="project" value="UniProtKB-UniRule"/>
</dbReference>
<dbReference type="RefSeq" id="WP_015496849.1">
    <property type="nucleotide sequence ID" value="NC_020908.1"/>
</dbReference>
<dbReference type="GO" id="GO:0033863">
    <property type="term" value="F:ribose 1,5-bisphosphate phosphokinase activity"/>
    <property type="evidence" value="ECO:0007669"/>
    <property type="project" value="UniProtKB-UniRule"/>
</dbReference>
<dbReference type="SUPFAM" id="SSF52540">
    <property type="entry name" value="P-loop containing nucleoside triphosphate hydrolases"/>
    <property type="match status" value="1"/>
</dbReference>